<sequence>MGGLLYLSFFICFANDHRMQRFLKIILSVMLCGAAWLSFDAWYTPLEVRQQAAAARVTGGPDEFAAAKAFTEALWGSMRWAAPLAVLVALVALFQLHRLAPFLSSAGRGFQAATATGNEPHDARQTWLIRGFVAAWLIIAMTQFGESVVQRMRDWQSYGLHAGQTSLPNLSDTNYLLIRYLEEATPPDAKILVLSDQKLFFLSYYLLPRRLYHPMHPDSEFVIPLAQGERQLAAYTRVDLPAQYLEELQPDYVLEYFEGEAFVDPARVREDQGWLRFLGQGKVTTEQPRIQVILRPYPSEGTP</sequence>
<evidence type="ECO:0000313" key="1">
    <source>
        <dbReference type="EMBL" id="TWU13576.1"/>
    </source>
</evidence>
<protein>
    <submittedName>
        <fullName evidence="1">Uncharacterized protein</fullName>
    </submittedName>
</protein>
<keyword evidence="2" id="KW-1185">Reference proteome</keyword>
<proteinExistence type="predicted"/>
<organism evidence="1 2">
    <name type="scientific">Symmachiella macrocystis</name>
    <dbReference type="NCBI Taxonomy" id="2527985"/>
    <lineage>
        <taxon>Bacteria</taxon>
        <taxon>Pseudomonadati</taxon>
        <taxon>Planctomycetota</taxon>
        <taxon>Planctomycetia</taxon>
        <taxon>Planctomycetales</taxon>
        <taxon>Planctomycetaceae</taxon>
        <taxon>Symmachiella</taxon>
    </lineage>
</organism>
<evidence type="ECO:0000313" key="2">
    <source>
        <dbReference type="Proteomes" id="UP000320735"/>
    </source>
</evidence>
<reference evidence="1 2" key="1">
    <citation type="submission" date="2019-02" db="EMBL/GenBank/DDBJ databases">
        <title>Deep-cultivation of Planctomycetes and their phenomic and genomic characterization uncovers novel biology.</title>
        <authorList>
            <person name="Wiegand S."/>
            <person name="Jogler M."/>
            <person name="Boedeker C."/>
            <person name="Pinto D."/>
            <person name="Vollmers J."/>
            <person name="Rivas-Marin E."/>
            <person name="Kohn T."/>
            <person name="Peeters S.H."/>
            <person name="Heuer A."/>
            <person name="Rast P."/>
            <person name="Oberbeckmann S."/>
            <person name="Bunk B."/>
            <person name="Jeske O."/>
            <person name="Meyerdierks A."/>
            <person name="Storesund J.E."/>
            <person name="Kallscheuer N."/>
            <person name="Luecker S."/>
            <person name="Lage O.M."/>
            <person name="Pohl T."/>
            <person name="Merkel B.J."/>
            <person name="Hornburger P."/>
            <person name="Mueller R.-W."/>
            <person name="Bruemmer F."/>
            <person name="Labrenz M."/>
            <person name="Spormann A.M."/>
            <person name="Op Den Camp H."/>
            <person name="Overmann J."/>
            <person name="Amann R."/>
            <person name="Jetten M.S.M."/>
            <person name="Mascher T."/>
            <person name="Medema M.H."/>
            <person name="Devos D.P."/>
            <person name="Kaster A.-K."/>
            <person name="Ovreas L."/>
            <person name="Rohde M."/>
            <person name="Galperin M.Y."/>
            <person name="Jogler C."/>
        </authorList>
    </citation>
    <scope>NUCLEOTIDE SEQUENCE [LARGE SCALE GENOMIC DNA]</scope>
    <source>
        <strain evidence="1 2">CA54</strain>
    </source>
</reference>
<comment type="caution">
    <text evidence="1">The sequence shown here is derived from an EMBL/GenBank/DDBJ whole genome shotgun (WGS) entry which is preliminary data.</text>
</comment>
<name>A0A5C6BQT7_9PLAN</name>
<dbReference type="Proteomes" id="UP000320735">
    <property type="component" value="Unassembled WGS sequence"/>
</dbReference>
<gene>
    <name evidence="1" type="ORF">CA54_24110</name>
</gene>
<dbReference type="EMBL" id="SJPP01000001">
    <property type="protein sequence ID" value="TWU13576.1"/>
    <property type="molecule type" value="Genomic_DNA"/>
</dbReference>
<accession>A0A5C6BQT7</accession>
<dbReference type="AlphaFoldDB" id="A0A5C6BQT7"/>